<evidence type="ECO:0000259" key="1">
    <source>
        <dbReference type="SMART" id="SM00065"/>
    </source>
</evidence>
<sequence length="155" mass="17434">MTDRADLFNRLQGCVRDTVNGSLDRDEKLKIICTMLRDGVEHYDWVGFYVADADKEELVLGPFAGEPTEHVRIPFGRGICGHAAAASKTVVAQDVTDEDNYLSCSPRVQSEIAVPILKHERFVGELDIDSHTISPFTEEDVRFLEEVCRMVSELF</sequence>
<accession>A0A0S8JP92</accession>
<organism evidence="2 3">
    <name type="scientific">candidate division TA06 bacterium SM1_40</name>
    <dbReference type="NCBI Taxonomy" id="1703773"/>
    <lineage>
        <taxon>Bacteria</taxon>
        <taxon>Bacteria division TA06</taxon>
    </lineage>
</organism>
<gene>
    <name evidence="2" type="ORF">AMJ71_02515</name>
</gene>
<comment type="caution">
    <text evidence="2">The sequence shown here is derived from an EMBL/GenBank/DDBJ whole genome shotgun (WGS) entry which is preliminary data.</text>
</comment>
<evidence type="ECO:0000313" key="3">
    <source>
        <dbReference type="Proteomes" id="UP000051035"/>
    </source>
</evidence>
<dbReference type="EMBL" id="LJVA01000017">
    <property type="protein sequence ID" value="KPL10620.1"/>
    <property type="molecule type" value="Genomic_DNA"/>
</dbReference>
<feature type="domain" description="GAF" evidence="1">
    <location>
        <begin position="24"/>
        <end position="155"/>
    </location>
</feature>
<dbReference type="InterPro" id="IPR029016">
    <property type="entry name" value="GAF-like_dom_sf"/>
</dbReference>
<protein>
    <recommendedName>
        <fullName evidence="1">GAF domain-containing protein</fullName>
    </recommendedName>
</protein>
<evidence type="ECO:0000313" key="2">
    <source>
        <dbReference type="EMBL" id="KPL10620.1"/>
    </source>
</evidence>
<dbReference type="AlphaFoldDB" id="A0A0S8JP92"/>
<dbReference type="SUPFAM" id="SSF55781">
    <property type="entry name" value="GAF domain-like"/>
    <property type="match status" value="1"/>
</dbReference>
<dbReference type="SMART" id="SM00065">
    <property type="entry name" value="GAF"/>
    <property type="match status" value="1"/>
</dbReference>
<reference evidence="2 3" key="1">
    <citation type="journal article" date="2015" name="Microbiome">
        <title>Genomic resolution of linkages in carbon, nitrogen, and sulfur cycling among widespread estuary sediment bacteria.</title>
        <authorList>
            <person name="Baker B.J."/>
            <person name="Lazar C.S."/>
            <person name="Teske A.P."/>
            <person name="Dick G.J."/>
        </authorList>
    </citation>
    <scope>NUCLEOTIDE SEQUENCE [LARGE SCALE GENOMIC DNA]</scope>
    <source>
        <strain evidence="2">SM1_40</strain>
    </source>
</reference>
<dbReference type="Pfam" id="PF01590">
    <property type="entry name" value="GAF"/>
    <property type="match status" value="1"/>
</dbReference>
<name>A0A0S8JP92_UNCT6</name>
<dbReference type="Proteomes" id="UP000051035">
    <property type="component" value="Unassembled WGS sequence"/>
</dbReference>
<dbReference type="InterPro" id="IPR003018">
    <property type="entry name" value="GAF"/>
</dbReference>
<dbReference type="Gene3D" id="3.30.450.40">
    <property type="match status" value="1"/>
</dbReference>
<proteinExistence type="predicted"/>